<sequence>MRLGARLGEGGEGVVHVVDGSGDLAAKIYLPGLAAEREGKVLAMAGARLHANKFVAYPVDALFDLRSGAFAGFTMRKAANRRPVHELYSPSSRKTAFPSATYPLLVRAMSNVARAMASVHASGCVIGDVNHSGVMVAPDATVTLIDSDSFQYVVGGRNFPCKVGTPDFTPPELQSKPFAGVVRTPNHDAFGLATLVFMTLFMGRFPFVGRFKGAGEMPPIDRLIAEFRFAYSNRSATTLMEPPPNMPTLADLPLPLADAFERAFGPLGANSGRPGAPEWVGLLERAEADLVRCNRKDNHHHFRQAPNCPWCRMEQVFPGFVAFVPTSPVFQGGAAVDLAQLIASVRGVPDPGPAPDLAALMPASPAPKPSTAVKEARSARTGRRGAALVLGPVGLVLMGLGGGGVALGLIAMVAALITFFATPEVIEAAGRQARAAKTEWETARKTFEQAAGNATFLKTRQDAETLIQQMQNLPAEEARRLAALEAGRREAQMRRHLERFKVAQAKVSGIGGARKLTLRSYGIETAADIEYNRITAIKNFGPSTASSLVKWRRAAEAKFNFDPHQGVDPQDVASVKADIAKARSDVIGRLSHTVGTLQRLSAEAKAFRTNLDPRYAVAWSAYRQAEIDLKALDLD</sequence>
<evidence type="ECO:0000313" key="4">
    <source>
        <dbReference type="Proteomes" id="UP000035947"/>
    </source>
</evidence>
<evidence type="ECO:0000259" key="2">
    <source>
        <dbReference type="PROSITE" id="PS50011"/>
    </source>
</evidence>
<feature type="transmembrane region" description="Helical" evidence="1">
    <location>
        <begin position="189"/>
        <end position="207"/>
    </location>
</feature>
<dbReference type="Proteomes" id="UP000035947">
    <property type="component" value="Unassembled WGS sequence"/>
</dbReference>
<gene>
    <name evidence="3" type="ORF">SQ03_00950</name>
</gene>
<comment type="caution">
    <text evidence="3">The sequence shown here is derived from an EMBL/GenBank/DDBJ whole genome shotgun (WGS) entry which is preliminary data.</text>
</comment>
<dbReference type="SUPFAM" id="SSF56112">
    <property type="entry name" value="Protein kinase-like (PK-like)"/>
    <property type="match status" value="1"/>
</dbReference>
<name>A0ABR5HBC3_9HYPH</name>
<protein>
    <recommendedName>
        <fullName evidence="2">Protein kinase domain-containing protein</fullName>
    </recommendedName>
</protein>
<evidence type="ECO:0000313" key="3">
    <source>
        <dbReference type="EMBL" id="KMO22350.1"/>
    </source>
</evidence>
<dbReference type="InterPro" id="IPR011009">
    <property type="entry name" value="Kinase-like_dom_sf"/>
</dbReference>
<organism evidence="3 4">
    <name type="scientific">Methylobacterium platani JCM 14648</name>
    <dbReference type="NCBI Taxonomy" id="1295136"/>
    <lineage>
        <taxon>Bacteria</taxon>
        <taxon>Pseudomonadati</taxon>
        <taxon>Pseudomonadota</taxon>
        <taxon>Alphaproteobacteria</taxon>
        <taxon>Hyphomicrobiales</taxon>
        <taxon>Methylobacteriaceae</taxon>
        <taxon>Methylobacterium</taxon>
    </lineage>
</organism>
<dbReference type="Gene3D" id="1.10.510.10">
    <property type="entry name" value="Transferase(Phosphotransferase) domain 1"/>
    <property type="match status" value="1"/>
</dbReference>
<keyword evidence="1" id="KW-1133">Transmembrane helix</keyword>
<reference evidence="3 4" key="1">
    <citation type="submission" date="2015-01" db="EMBL/GenBank/DDBJ databases">
        <title>Genome sequencing of Methylobacterium platani JCM14648 type strain.</title>
        <authorList>
            <person name="Chaudhry V."/>
            <person name="Patil P.B."/>
        </authorList>
    </citation>
    <scope>NUCLEOTIDE SEQUENCE [LARGE SCALE GENOMIC DNA]</scope>
    <source>
        <strain evidence="3 4">JCM 14648</strain>
    </source>
</reference>
<keyword evidence="4" id="KW-1185">Reference proteome</keyword>
<proteinExistence type="predicted"/>
<keyword evidence="1" id="KW-0812">Transmembrane</keyword>
<dbReference type="EMBL" id="JXOD01000008">
    <property type="protein sequence ID" value="KMO22350.1"/>
    <property type="molecule type" value="Genomic_DNA"/>
</dbReference>
<feature type="transmembrane region" description="Helical" evidence="1">
    <location>
        <begin position="387"/>
        <end position="420"/>
    </location>
</feature>
<dbReference type="InterPro" id="IPR000719">
    <property type="entry name" value="Prot_kinase_dom"/>
</dbReference>
<keyword evidence="1" id="KW-0472">Membrane</keyword>
<feature type="domain" description="Protein kinase" evidence="2">
    <location>
        <begin position="1"/>
        <end position="302"/>
    </location>
</feature>
<evidence type="ECO:0000256" key="1">
    <source>
        <dbReference type="SAM" id="Phobius"/>
    </source>
</evidence>
<accession>A0ABR5HBC3</accession>
<dbReference type="PROSITE" id="PS50011">
    <property type="entry name" value="PROTEIN_KINASE_DOM"/>
    <property type="match status" value="1"/>
</dbReference>